<proteinExistence type="predicted"/>
<sequence>MITHAAFDLGLFTTFLYGSIPSAVTGVLAVVGSAAFFFGISWYGQKATYRDLARWYAHSSAFWARWSGDRLWAAPYPELVAEARRCEDLINNLDSKRPFMGPKAVLVDRKRARELRAGFRQDVEREIATYKGLLAAVHNAMHYAVGQGRGPQVPPHGR</sequence>
<evidence type="ECO:0000256" key="1">
    <source>
        <dbReference type="SAM" id="Phobius"/>
    </source>
</evidence>
<reference evidence="2 3" key="1">
    <citation type="submission" date="2018-06" db="EMBL/GenBank/DDBJ databases">
        <authorList>
            <consortium name="Pathogen Informatics"/>
            <person name="Doyle S."/>
        </authorList>
    </citation>
    <scope>NUCLEOTIDE SEQUENCE [LARGE SCALE GENOMIC DNA]</scope>
    <source>
        <strain evidence="2 3">NCTC4524</strain>
    </source>
</reference>
<keyword evidence="1" id="KW-0812">Transmembrane</keyword>
<keyword evidence="1" id="KW-1133">Transmembrane helix</keyword>
<protein>
    <submittedName>
        <fullName evidence="2">Uncharacterized protein</fullName>
    </submittedName>
</protein>
<accession>A0A378W773</accession>
<keyword evidence="1" id="KW-0472">Membrane</keyword>
<organism evidence="2 3">
    <name type="scientific">Mycolicibacterium senegalense</name>
    <dbReference type="NCBI Taxonomy" id="1796"/>
    <lineage>
        <taxon>Bacteria</taxon>
        <taxon>Bacillati</taxon>
        <taxon>Actinomycetota</taxon>
        <taxon>Actinomycetes</taxon>
        <taxon>Mycobacteriales</taxon>
        <taxon>Mycobacteriaceae</taxon>
        <taxon>Mycolicibacterium</taxon>
    </lineage>
</organism>
<dbReference type="AlphaFoldDB" id="A0A378W773"/>
<feature type="transmembrane region" description="Helical" evidence="1">
    <location>
        <begin position="20"/>
        <end position="44"/>
    </location>
</feature>
<dbReference type="RefSeq" id="WP_036390656.1">
    <property type="nucleotide sequence ID" value="NZ_UGQQ01000002.1"/>
</dbReference>
<evidence type="ECO:0000313" key="3">
    <source>
        <dbReference type="Proteomes" id="UP000254945"/>
    </source>
</evidence>
<name>A0A378W773_9MYCO</name>
<gene>
    <name evidence="2" type="ORF">NCTC4524_04809</name>
</gene>
<evidence type="ECO:0000313" key="2">
    <source>
        <dbReference type="EMBL" id="SUA28826.1"/>
    </source>
</evidence>
<dbReference type="EMBL" id="UGQQ01000002">
    <property type="protein sequence ID" value="SUA28826.1"/>
    <property type="molecule type" value="Genomic_DNA"/>
</dbReference>
<dbReference type="Proteomes" id="UP000254945">
    <property type="component" value="Unassembled WGS sequence"/>
</dbReference>